<sequence>QLKIRDVHLRYEDDQSFGNQESKQIFSFGMTIDSLSLQSSDDHWIPRFVYGGDSKMAYKLLELTNLGFYWDTNSEVYSNKTISELADQMLSSISKREHEYILSPVSATACVKRNLNESPLRSRSTPRITCDLKLESFPLTLSDSQYHQMLRWNKEYDRLEKARHHRKWRPHCSVKSNPNDWWQYAIQVHVDKINKKYVGRNWSFVIQRARDIVKYVKIYKEHLKHPATVTTECKSHKLVVEQELNFEELRCIREIAMEQVSKELILGKNEKDSITDSTSTPTSPSIIHDSVIDSFNEQGTSPIQSGEGVLQRWFSCLEWLVLPARGHNFWSQ</sequence>
<dbReference type="GO" id="GO:0006623">
    <property type="term" value="P:protein targeting to vacuole"/>
    <property type="evidence" value="ECO:0007669"/>
    <property type="project" value="TreeGrafter"/>
</dbReference>
<dbReference type="PANTHER" id="PTHR16166">
    <property type="entry name" value="VACUOLAR PROTEIN SORTING-ASSOCIATED PROTEIN VPS13"/>
    <property type="match status" value="1"/>
</dbReference>
<proteinExistence type="predicted"/>
<accession>A0AAV2S664</accession>
<feature type="domain" description="Chorein N-terminal" evidence="2">
    <location>
        <begin position="1"/>
        <end position="266"/>
    </location>
</feature>
<dbReference type="PANTHER" id="PTHR16166:SF141">
    <property type="entry name" value="INTERMEMBRANE LIPID TRANSFER PROTEIN VPS13D"/>
    <property type="match status" value="1"/>
</dbReference>
<dbReference type="AlphaFoldDB" id="A0AAV2S664"/>
<dbReference type="Proteomes" id="UP001497623">
    <property type="component" value="Unassembled WGS sequence"/>
</dbReference>
<dbReference type="GO" id="GO:0007005">
    <property type="term" value="P:mitochondrion organization"/>
    <property type="evidence" value="ECO:0007669"/>
    <property type="project" value="TreeGrafter"/>
</dbReference>
<organism evidence="3 4">
    <name type="scientific">Meganyctiphanes norvegica</name>
    <name type="common">Northern krill</name>
    <name type="synonym">Thysanopoda norvegica</name>
    <dbReference type="NCBI Taxonomy" id="48144"/>
    <lineage>
        <taxon>Eukaryota</taxon>
        <taxon>Metazoa</taxon>
        <taxon>Ecdysozoa</taxon>
        <taxon>Arthropoda</taxon>
        <taxon>Crustacea</taxon>
        <taxon>Multicrustacea</taxon>
        <taxon>Malacostraca</taxon>
        <taxon>Eumalacostraca</taxon>
        <taxon>Eucarida</taxon>
        <taxon>Euphausiacea</taxon>
        <taxon>Euphausiidae</taxon>
        <taxon>Meganyctiphanes</taxon>
    </lineage>
</organism>
<protein>
    <recommendedName>
        <fullName evidence="2">Chorein N-terminal domain-containing protein</fullName>
    </recommendedName>
</protein>
<feature type="non-terminal residue" evidence="3">
    <location>
        <position position="1"/>
    </location>
</feature>
<dbReference type="EMBL" id="CAXKWB010042123">
    <property type="protein sequence ID" value="CAL4157427.1"/>
    <property type="molecule type" value="Genomic_DNA"/>
</dbReference>
<comment type="caution">
    <text evidence="3">The sequence shown here is derived from an EMBL/GenBank/DDBJ whole genome shotgun (WGS) entry which is preliminary data.</text>
</comment>
<evidence type="ECO:0000313" key="4">
    <source>
        <dbReference type="Proteomes" id="UP001497623"/>
    </source>
</evidence>
<dbReference type="GO" id="GO:0045053">
    <property type="term" value="P:protein retention in Golgi apparatus"/>
    <property type="evidence" value="ECO:0007669"/>
    <property type="project" value="TreeGrafter"/>
</dbReference>
<dbReference type="InterPro" id="IPR026854">
    <property type="entry name" value="VPS13_N"/>
</dbReference>
<evidence type="ECO:0000259" key="2">
    <source>
        <dbReference type="Pfam" id="PF12624"/>
    </source>
</evidence>
<gene>
    <name evidence="3" type="ORF">MNOR_LOCUS31894</name>
</gene>
<evidence type="ECO:0000256" key="1">
    <source>
        <dbReference type="ARBA" id="ARBA00022448"/>
    </source>
</evidence>
<keyword evidence="4" id="KW-1185">Reference proteome</keyword>
<reference evidence="3 4" key="1">
    <citation type="submission" date="2024-05" db="EMBL/GenBank/DDBJ databases">
        <authorList>
            <person name="Wallberg A."/>
        </authorList>
    </citation>
    <scope>NUCLEOTIDE SEQUENCE [LARGE SCALE GENOMIC DNA]</scope>
</reference>
<name>A0AAV2S664_MEGNR</name>
<evidence type="ECO:0000313" key="3">
    <source>
        <dbReference type="EMBL" id="CAL4157427.1"/>
    </source>
</evidence>
<dbReference type="InterPro" id="IPR026847">
    <property type="entry name" value="VPS13"/>
</dbReference>
<dbReference type="Pfam" id="PF12624">
    <property type="entry name" value="VPS13_N"/>
    <property type="match status" value="1"/>
</dbReference>
<keyword evidence="1" id="KW-0813">Transport</keyword>